<accession>A0A433Q6Z1</accession>
<sequence>MKVRRDDSGKPEEEVEIRVARLWVGGYDGWEIVERGGSGGGVEKGENLYCVRFPYLIKALSVSNDQTSPPRSLPTLIPAPDIPSASRRSALEVVKCPITHAHT</sequence>
<dbReference type="Proteomes" id="UP000274822">
    <property type="component" value="Unassembled WGS sequence"/>
</dbReference>
<comment type="caution">
    <text evidence="1">The sequence shown here is derived from an EMBL/GenBank/DDBJ whole genome shotgun (WGS) entry which is preliminary data.</text>
</comment>
<name>A0A433Q6Z1_9FUNG</name>
<gene>
    <name evidence="1" type="ORF">BC938DRAFT_471980</name>
</gene>
<dbReference type="EMBL" id="RBNJ01012672">
    <property type="protein sequence ID" value="RUS25553.1"/>
    <property type="molecule type" value="Genomic_DNA"/>
</dbReference>
<evidence type="ECO:0000313" key="1">
    <source>
        <dbReference type="EMBL" id="RUS25553.1"/>
    </source>
</evidence>
<organism evidence="1 2">
    <name type="scientific">Jimgerdemannia flammicorona</name>
    <dbReference type="NCBI Taxonomy" id="994334"/>
    <lineage>
        <taxon>Eukaryota</taxon>
        <taxon>Fungi</taxon>
        <taxon>Fungi incertae sedis</taxon>
        <taxon>Mucoromycota</taxon>
        <taxon>Mucoromycotina</taxon>
        <taxon>Endogonomycetes</taxon>
        <taxon>Endogonales</taxon>
        <taxon>Endogonaceae</taxon>
        <taxon>Jimgerdemannia</taxon>
    </lineage>
</organism>
<proteinExistence type="predicted"/>
<reference evidence="1 2" key="1">
    <citation type="journal article" date="2018" name="New Phytol.">
        <title>Phylogenomics of Endogonaceae and evolution of mycorrhizas within Mucoromycota.</title>
        <authorList>
            <person name="Chang Y."/>
            <person name="Desiro A."/>
            <person name="Na H."/>
            <person name="Sandor L."/>
            <person name="Lipzen A."/>
            <person name="Clum A."/>
            <person name="Barry K."/>
            <person name="Grigoriev I.V."/>
            <person name="Martin F.M."/>
            <person name="Stajich J.E."/>
            <person name="Smith M.E."/>
            <person name="Bonito G."/>
            <person name="Spatafora J.W."/>
        </authorList>
    </citation>
    <scope>NUCLEOTIDE SEQUENCE [LARGE SCALE GENOMIC DNA]</scope>
    <source>
        <strain evidence="1 2">AD002</strain>
    </source>
</reference>
<keyword evidence="2" id="KW-1185">Reference proteome</keyword>
<protein>
    <submittedName>
        <fullName evidence="1">Uncharacterized protein</fullName>
    </submittedName>
</protein>
<dbReference type="AlphaFoldDB" id="A0A433Q6Z1"/>
<evidence type="ECO:0000313" key="2">
    <source>
        <dbReference type="Proteomes" id="UP000274822"/>
    </source>
</evidence>